<sequence>MKKIAFFLLIFTSCLAFSIEEFGVYFPSHIGNSNIEQTIVKIKEMGFNAIILPATDEFVEDGKSVAFFPNSVLPLAEGVEENYFENVIKIAHQKGLKVYAWINMPNEYFLSLHPDWISILSNGKPSDYYNSNDYFQRIIPPARVIKEDEYKNLLASLIDQLVSYNIDGIDLNDNFQWAEYYIENQDLTLYSSFDNFSVEAFESDTGINVEGNSPEEKADYIFNNEEIYNSWLEWRANQVNRLLEFIKNRIVKSGKSIPFRPHLLADKWALEDYGIDYQEACKIADIPYTMILVDSNEHNLEKYNELIFLIKQVSAKKIACSTYLYDIESNSNEELLKRILLFDSLNINSLNLFNLNEIEEKNLFNTVKYAISRANTLSKNKTLSSRMGVHIVGLEGEDSQTIDNTLKKASLSGAKWVRIGAIWDMLNPEKDKFNFENEDLLINTLKKYNLNPLIAVAWCPKWVSSNPNAPDYYFYAPTDEKIGDYQSPFSEGSGYDYLYLFAKTLAERYKDSVFYYELWNEEDTDFLKSVNSSDTSAEYAKMLFYFYHGIKDGNPDAKVLIGGLAQDINSINSHPNYLEKLLRNTNYPAFNNFDILNIHTNYKTPSQIVNQIEMNKNILKDYGNKPLWITETCYSSEKIWQNGEFKQGEEGLVNYLKKTIPLELGLTDGVVFWTPFADYPENIENCPEKYSGIVYKNLKEKNLFYLFKNIANSKPHTFVIPHIAEKNWHTTAKIFNESGKECYLTLKKYESGKLKIEKPILINPLEAITLTNNEFGKNGFVLVNSFSNSIHINLSFRYKDTKSVSSFNLNEKSNSKWIIPVKQPDWFDWSGIAIANHLNEKINLNITAYKNGEKISEFNTTLNPYSKFVSTLKNIFLNDTIPDFLIVSSNREIYSPIFISGNNSQTRHLFLKGQLMASGTFYLNHIAEENWETSVELINPSNYETKIILTGKRESKTITIPPYSKIALKSGSELDFSSLYKIESNNAIMLTLYYRFKGRQSICAFPIKPDNLSKHFLINNKFENWFDWSGLAIANFNSFPVKIYLSAYKGKEKVGDNLFELNQFSKNVKLVSNFIQGLTPENFDKIELKSNYPIPAPIIISGNNEQDRHTFFNGEKLKSKRFPQIANYFLGDVNESDITPLSQMDLIVLDMETGNAKQDILKSIKKINPEIKILGYMTAEEIETDSPLYDENSLRYKLWQNIKDSWWLKNCNGEHIVFWEDTWMLNCSSLCPEVNGKKWNTTFAEFIVNNVLSCKLWDGFYVDNCWDNISWIDECIDINGDSIGDNTELIDNSWKDGMDEMLARFNSLTSNSLFMGNGGYAFYKYLNGALIEEFTEWDNWYNEVNTYRKLCNLMKKPVLNTINACGGENDLKKMRFGLASALISDGYYSYDAGSQTHSEHWIYPEYLIDLGVPLDDGEIVIENPVLTNDFENNSWETNEFGEITENGIDGKSILADSTNSTDEWNEFLFSPSNSLTPENEIIVKFDYKILEKQENTEFYFVIRSKSQSENYDLNIDKYFGKNSPILKTSTFKTSCKLKNANDYQIVFGIKNRGKTLIDNIKVYSDTNTMYSIRYFENGVAICNNSQKTLNLPLNGMYKTIDSLTNQKGKANSTVSIPPKEGIILLKAP</sequence>
<keyword evidence="2" id="KW-0326">Glycosidase</keyword>
<dbReference type="GO" id="GO:0005975">
    <property type="term" value="P:carbohydrate metabolic process"/>
    <property type="evidence" value="ECO:0007669"/>
    <property type="project" value="InterPro"/>
</dbReference>
<keyword evidence="7" id="KW-1185">Reference proteome</keyword>
<dbReference type="Pfam" id="PF02449">
    <property type="entry name" value="Glyco_hydro_42"/>
    <property type="match status" value="1"/>
</dbReference>
<dbReference type="InterPro" id="IPR003790">
    <property type="entry name" value="GHL10"/>
</dbReference>
<feature type="domain" description="Glycosyl hydrolase-like 10" evidence="5">
    <location>
        <begin position="82"/>
        <end position="255"/>
    </location>
</feature>
<dbReference type="Proteomes" id="UP000595564">
    <property type="component" value="Chromosome"/>
</dbReference>
<dbReference type="InterPro" id="IPR017853">
    <property type="entry name" value="GH"/>
</dbReference>
<dbReference type="GO" id="GO:0004565">
    <property type="term" value="F:beta-galactosidase activity"/>
    <property type="evidence" value="ECO:0007669"/>
    <property type="project" value="InterPro"/>
</dbReference>
<protein>
    <recommendedName>
        <fullName evidence="8">Glycosyl hydrolase-like 10 domain-containing protein</fullName>
    </recommendedName>
</protein>
<accession>A0A7R6PDL8</accession>
<evidence type="ECO:0000313" key="6">
    <source>
        <dbReference type="EMBL" id="BBB31804.1"/>
    </source>
</evidence>
<dbReference type="KEGG" id="thyd:TTHT_0165"/>
<evidence type="ECO:0000259" key="5">
    <source>
        <dbReference type="Pfam" id="PF02638"/>
    </source>
</evidence>
<dbReference type="Gene3D" id="3.20.20.80">
    <property type="entry name" value="Glycosidases"/>
    <property type="match status" value="2"/>
</dbReference>
<dbReference type="GO" id="GO:0009341">
    <property type="term" value="C:beta-galactosidase complex"/>
    <property type="evidence" value="ECO:0007669"/>
    <property type="project" value="InterPro"/>
</dbReference>
<organism evidence="6 7">
    <name type="scientific">Thermotomaculum hydrothermale</name>
    <dbReference type="NCBI Taxonomy" id="981385"/>
    <lineage>
        <taxon>Bacteria</taxon>
        <taxon>Pseudomonadati</taxon>
        <taxon>Acidobacteriota</taxon>
        <taxon>Holophagae</taxon>
        <taxon>Thermotomaculales</taxon>
        <taxon>Thermotomaculaceae</taxon>
        <taxon>Thermotomaculum</taxon>
    </lineage>
</organism>
<gene>
    <name evidence="6" type="ORF">TTHT_0165</name>
</gene>
<proteinExistence type="predicted"/>
<evidence type="ECO:0000313" key="7">
    <source>
        <dbReference type="Proteomes" id="UP000595564"/>
    </source>
</evidence>
<keyword evidence="1" id="KW-0378">Hydrolase</keyword>
<dbReference type="InterPro" id="IPR013529">
    <property type="entry name" value="Glyco_hydro_42_N"/>
</dbReference>
<feature type="chain" id="PRO_5033033400" description="Glycosyl hydrolase-like 10 domain-containing protein" evidence="3">
    <location>
        <begin position="19"/>
        <end position="1628"/>
    </location>
</feature>
<evidence type="ECO:0000259" key="4">
    <source>
        <dbReference type="Pfam" id="PF02449"/>
    </source>
</evidence>
<feature type="domain" description="Glycoside hydrolase family 42 N-terminal" evidence="4">
    <location>
        <begin position="399"/>
        <end position="618"/>
    </location>
</feature>
<feature type="signal peptide" evidence="3">
    <location>
        <begin position="1"/>
        <end position="18"/>
    </location>
</feature>
<evidence type="ECO:0000256" key="1">
    <source>
        <dbReference type="ARBA" id="ARBA00022801"/>
    </source>
</evidence>
<dbReference type="Pfam" id="PF02638">
    <property type="entry name" value="GHL10"/>
    <property type="match status" value="1"/>
</dbReference>
<dbReference type="InterPro" id="IPR029455">
    <property type="entry name" value="GHL15"/>
</dbReference>
<name>A0A7R6PDL8_9BACT</name>
<reference evidence="6 7" key="1">
    <citation type="journal article" date="2012" name="Extremophiles">
        <title>Thermotomaculum hydrothermale gen. nov., sp. nov., a novel heterotrophic thermophile within the phylum Acidobacteria from a deep-sea hydrothermal vent chimney in the Southern Okinawa Trough.</title>
        <authorList>
            <person name="Izumi H."/>
            <person name="Nunoura T."/>
            <person name="Miyazaki M."/>
            <person name="Mino S."/>
            <person name="Toki T."/>
            <person name="Takai K."/>
            <person name="Sako Y."/>
            <person name="Sawabe T."/>
            <person name="Nakagawa S."/>
        </authorList>
    </citation>
    <scope>NUCLEOTIDE SEQUENCE [LARGE SCALE GENOMIC DNA]</scope>
    <source>
        <strain evidence="6 7">AC55</strain>
    </source>
</reference>
<evidence type="ECO:0000256" key="2">
    <source>
        <dbReference type="ARBA" id="ARBA00023295"/>
    </source>
</evidence>
<dbReference type="InterPro" id="IPR051923">
    <property type="entry name" value="Glycosyl_Hydrolase_39"/>
</dbReference>
<keyword evidence="3" id="KW-0732">Signal</keyword>
<dbReference type="RefSeq" id="WP_201328136.1">
    <property type="nucleotide sequence ID" value="NZ_AP017470.1"/>
</dbReference>
<dbReference type="EMBL" id="AP017470">
    <property type="protein sequence ID" value="BBB31804.1"/>
    <property type="molecule type" value="Genomic_DNA"/>
</dbReference>
<dbReference type="SUPFAM" id="SSF51445">
    <property type="entry name" value="(Trans)glycosidases"/>
    <property type="match status" value="2"/>
</dbReference>
<dbReference type="Pfam" id="PF14885">
    <property type="entry name" value="GHL15"/>
    <property type="match status" value="1"/>
</dbReference>
<evidence type="ECO:0008006" key="8">
    <source>
        <dbReference type="Google" id="ProtNLM"/>
    </source>
</evidence>
<dbReference type="PANTHER" id="PTHR12631:SF10">
    <property type="entry name" value="BETA-XYLOSIDASE-LIKE PROTEIN-RELATED"/>
    <property type="match status" value="1"/>
</dbReference>
<evidence type="ECO:0000256" key="3">
    <source>
        <dbReference type="SAM" id="SignalP"/>
    </source>
</evidence>
<dbReference type="PANTHER" id="PTHR12631">
    <property type="entry name" value="ALPHA-L-IDURONIDASE"/>
    <property type="match status" value="1"/>
</dbReference>